<feature type="domain" description="Cadherin" evidence="12">
    <location>
        <begin position="189"/>
        <end position="266"/>
    </location>
</feature>
<feature type="compositionally biased region" description="Low complexity" evidence="10">
    <location>
        <begin position="1068"/>
        <end position="1077"/>
    </location>
</feature>
<evidence type="ECO:0000256" key="9">
    <source>
        <dbReference type="PROSITE-ProRule" id="PRU00043"/>
    </source>
</evidence>
<evidence type="ECO:0000256" key="10">
    <source>
        <dbReference type="SAM" id="MobiDB-lite"/>
    </source>
</evidence>
<feature type="compositionally biased region" description="Acidic residues" evidence="10">
    <location>
        <begin position="1100"/>
        <end position="1112"/>
    </location>
</feature>
<name>A0AAE1B8E9_9GAST</name>
<dbReference type="InterPro" id="IPR015919">
    <property type="entry name" value="Cadherin-like_sf"/>
</dbReference>
<evidence type="ECO:0000256" key="1">
    <source>
        <dbReference type="ARBA" id="ARBA00004167"/>
    </source>
</evidence>
<dbReference type="CDD" id="cd11304">
    <property type="entry name" value="Cadherin_repeat"/>
    <property type="match status" value="7"/>
</dbReference>
<dbReference type="FunFam" id="2.60.40.60:FF:000020">
    <property type="entry name" value="Dachsous cadherin-related 1b"/>
    <property type="match status" value="2"/>
</dbReference>
<organism evidence="13 14">
    <name type="scientific">Elysia crispata</name>
    <name type="common">lettuce slug</name>
    <dbReference type="NCBI Taxonomy" id="231223"/>
    <lineage>
        <taxon>Eukaryota</taxon>
        <taxon>Metazoa</taxon>
        <taxon>Spiralia</taxon>
        <taxon>Lophotrochozoa</taxon>
        <taxon>Mollusca</taxon>
        <taxon>Gastropoda</taxon>
        <taxon>Heterobranchia</taxon>
        <taxon>Euthyneura</taxon>
        <taxon>Panpulmonata</taxon>
        <taxon>Sacoglossa</taxon>
        <taxon>Placobranchoidea</taxon>
        <taxon>Plakobranchidae</taxon>
        <taxon>Elysia</taxon>
    </lineage>
</organism>
<dbReference type="PROSITE" id="PS50268">
    <property type="entry name" value="CADHERIN_2"/>
    <property type="match status" value="7"/>
</dbReference>
<feature type="region of interest" description="Disordered" evidence="10">
    <location>
        <begin position="1235"/>
        <end position="1401"/>
    </location>
</feature>
<dbReference type="InterPro" id="IPR002126">
    <property type="entry name" value="Cadherin-like_dom"/>
</dbReference>
<feature type="compositionally biased region" description="Low complexity" evidence="10">
    <location>
        <begin position="1038"/>
        <end position="1052"/>
    </location>
</feature>
<feature type="compositionally biased region" description="Polar residues" evidence="10">
    <location>
        <begin position="1360"/>
        <end position="1369"/>
    </location>
</feature>
<protein>
    <recommendedName>
        <fullName evidence="12">Cadherin domain-containing protein</fullName>
    </recommendedName>
</protein>
<dbReference type="InterPro" id="IPR050174">
    <property type="entry name" value="Protocadherin/Cadherin-CA"/>
</dbReference>
<feature type="transmembrane region" description="Helical" evidence="11">
    <location>
        <begin position="131"/>
        <end position="151"/>
    </location>
</feature>
<feature type="compositionally biased region" description="Polar residues" evidence="10">
    <location>
        <begin position="1377"/>
        <end position="1387"/>
    </location>
</feature>
<feature type="domain" description="Cadherin" evidence="12">
    <location>
        <begin position="704"/>
        <end position="810"/>
    </location>
</feature>
<evidence type="ECO:0000256" key="5">
    <source>
        <dbReference type="ARBA" id="ARBA00022889"/>
    </source>
</evidence>
<evidence type="ECO:0000256" key="3">
    <source>
        <dbReference type="ARBA" id="ARBA00022737"/>
    </source>
</evidence>
<feature type="compositionally biased region" description="Low complexity" evidence="10">
    <location>
        <begin position="1235"/>
        <end position="1252"/>
    </location>
</feature>
<dbReference type="PANTHER" id="PTHR24028">
    <property type="entry name" value="CADHERIN-87A"/>
    <property type="match status" value="1"/>
</dbReference>
<accession>A0AAE1B8E9</accession>
<dbReference type="GO" id="GO:0007156">
    <property type="term" value="P:homophilic cell adhesion via plasma membrane adhesion molecules"/>
    <property type="evidence" value="ECO:0007669"/>
    <property type="project" value="InterPro"/>
</dbReference>
<dbReference type="InterPro" id="IPR020894">
    <property type="entry name" value="Cadherin_CS"/>
</dbReference>
<keyword evidence="14" id="KW-1185">Reference proteome</keyword>
<feature type="domain" description="Cadherin" evidence="12">
    <location>
        <begin position="814"/>
        <end position="908"/>
    </location>
</feature>
<dbReference type="Proteomes" id="UP001283361">
    <property type="component" value="Unassembled WGS sequence"/>
</dbReference>
<evidence type="ECO:0000259" key="12">
    <source>
        <dbReference type="PROSITE" id="PS50268"/>
    </source>
</evidence>
<keyword evidence="7 11" id="KW-0472">Membrane</keyword>
<sequence>MAEAHVSRVRGLGLENIGLRQKLHAIVSQIGKRQIKYLFGQPPLNSQGGDNQLEHATTPDPEADRQQSARLINEFARYPTRISTNQCNFYSIQSTSIMAKCARSSEALERRAHADARFPRVSSTKSSCRRFSISTPFLLFYLTLCLFPLVVADIEVTMDEEKPVNTVVTNLAEQRSIFSSVAVTQIPLMTYDILGQNSAPANYFTVERDTGVVRIARIMNREEICEARRVCKVSFNVAIQAAAVPFSTVASVTVLLTDINDMPPRFPARDVVLEVSEGVKVGKEMKISGAVDGDSNPEFTVRHYNTTPTLDVFSIHPTANPDGSSTINLRLEKELDREKEDRYVFNIIAYDGGNAAMSDYLKVTVQVTDDNDNSPKFQRPKYDFTINEDEQIGAVVGQVSATDLDIGKFGQVSYRFSQASEASIRGVFAINSSTGYITLQGRLNTILKAGASPFSMYVEAIDGGDPPRSSQALVSVAVLDSGNNAPFVKINTVTAGDASTLTVPESASPDFFVAFVNVEDNDEGDDGKTSCVLLSEPAFRLSPVEGKGYTLLLNVKVDREKRDSYQVRVSCSDKAIPPLSTEVVLTVNVTDVNDNAPEFVRKLYQATVDENRAPGQYITQVAAQDADIGQNAEIVYSLEEGARGYLSIQPHSGVITTKLPLDREANQTLRFKVIASDSGIEPLAGDTVLVIKLRDVNDNSPVFKRSKFSYLISEKTANGTFIGQIEASDRDAGANGQIDYYFGGSSGGDTPLPIKVMKNGSLVVSGELDREKKDRYSFTVLARDRGGVPKSSAAPVEVKILDENDNDPVIIFPATKNHSIVISNFPEQGMVLARIIAYDEDEGGAQPLKFSIFGGDEDGAFSIDSQKGELVVRDITRLQNPHDYILSIKVEDVTNQPRNATTQLKIEVNFENKTDWYGGTGGRGHGQAGDNGSGEEDKDGRREHYVVIVGVIGGVTLVLSIIIITAIIFILRSEKKRHSETNSTMGSNDSFFKNKFFKSSNSGGGGGNTSSGNISTGQTVIPHIQKPAGDGGGGKYQGSTSSFTGSGDSGFVMGPGGGGSGLGELGKKQSQQQQPQKQPHDDVLLQKKVSFSPDVKQHEGDEDDGEDTESEETNNLQGHGQGRSTPDKQLLRLNLPPTAEANLAWPPFNNPDDLHSDTSGESGTCDSGRGTSDEDIKFDHAPSSRGFPRPGQLSDPYIAMSARPNFQYQDQLINKPLNIINANMNNLNTFNSNKKSLAPLPPSSSTELSAPSIHIPPHLPYPHSHQQQQHSHNPLIKPGQPRFLEMGSGRYGNNTNSYGTGPARRSYHGPRQMQLSSSSSSSSPSSSPSGGLAKSLLSPSSSSRQQQQQHPQQQRLLFKGSNSNNSISQDMLRRPGSSLSFTQQGSVMSMDDDASTTTSGSYVINPEDIRLEGMMGKDIIV</sequence>
<feature type="domain" description="Cadherin" evidence="12">
    <location>
        <begin position="267"/>
        <end position="377"/>
    </location>
</feature>
<dbReference type="EMBL" id="JAWDGP010000310">
    <property type="protein sequence ID" value="KAK3801485.1"/>
    <property type="molecule type" value="Genomic_DNA"/>
</dbReference>
<dbReference type="GO" id="GO:0005886">
    <property type="term" value="C:plasma membrane"/>
    <property type="evidence" value="ECO:0007669"/>
    <property type="project" value="InterPro"/>
</dbReference>
<evidence type="ECO:0000256" key="2">
    <source>
        <dbReference type="ARBA" id="ARBA00022692"/>
    </source>
</evidence>
<feature type="transmembrane region" description="Helical" evidence="11">
    <location>
        <begin position="945"/>
        <end position="971"/>
    </location>
</feature>
<dbReference type="Gene3D" id="2.60.40.60">
    <property type="entry name" value="Cadherins"/>
    <property type="match status" value="7"/>
</dbReference>
<evidence type="ECO:0000313" key="14">
    <source>
        <dbReference type="Proteomes" id="UP001283361"/>
    </source>
</evidence>
<feature type="compositionally biased region" description="Gly residues" evidence="10">
    <location>
        <begin position="1053"/>
        <end position="1064"/>
    </location>
</feature>
<evidence type="ECO:0000256" key="6">
    <source>
        <dbReference type="ARBA" id="ARBA00022989"/>
    </source>
</evidence>
<dbReference type="GO" id="GO:0005509">
    <property type="term" value="F:calcium ion binding"/>
    <property type="evidence" value="ECO:0007669"/>
    <property type="project" value="UniProtKB-UniRule"/>
</dbReference>
<dbReference type="FunFam" id="2.60.40.60:FF:000002">
    <property type="entry name" value="Protocadherin alpha 2"/>
    <property type="match status" value="1"/>
</dbReference>
<feature type="compositionally biased region" description="Gly residues" evidence="10">
    <location>
        <begin position="918"/>
        <end position="932"/>
    </location>
</feature>
<feature type="domain" description="Cadherin" evidence="12">
    <location>
        <begin position="600"/>
        <end position="703"/>
    </location>
</feature>
<gene>
    <name evidence="13" type="ORF">RRG08_010065</name>
</gene>
<dbReference type="SMART" id="SM00112">
    <property type="entry name" value="CA"/>
    <property type="match status" value="7"/>
</dbReference>
<dbReference type="PRINTS" id="PR00205">
    <property type="entry name" value="CADHERIN"/>
</dbReference>
<feature type="region of interest" description="Disordered" evidence="10">
    <location>
        <begin position="46"/>
        <end position="65"/>
    </location>
</feature>
<reference evidence="13" key="1">
    <citation type="journal article" date="2023" name="G3 (Bethesda)">
        <title>A reference genome for the long-term kleptoplast-retaining sea slug Elysia crispata morphotype clarki.</title>
        <authorList>
            <person name="Eastman K.E."/>
            <person name="Pendleton A.L."/>
            <person name="Shaikh M.A."/>
            <person name="Suttiyut T."/>
            <person name="Ogas R."/>
            <person name="Tomko P."/>
            <person name="Gavelis G."/>
            <person name="Widhalm J.R."/>
            <person name="Wisecaver J.H."/>
        </authorList>
    </citation>
    <scope>NUCLEOTIDE SEQUENCE</scope>
    <source>
        <strain evidence="13">ECLA1</strain>
    </source>
</reference>
<feature type="region of interest" description="Disordered" evidence="10">
    <location>
        <begin position="1141"/>
        <end position="1196"/>
    </location>
</feature>
<feature type="domain" description="Cadherin" evidence="12">
    <location>
        <begin position="495"/>
        <end position="599"/>
    </location>
</feature>
<keyword evidence="4 9" id="KW-0106">Calcium</keyword>
<feature type="compositionally biased region" description="Basic and acidic residues" evidence="10">
    <location>
        <begin position="1171"/>
        <end position="1182"/>
    </location>
</feature>
<feature type="compositionally biased region" description="Low complexity" evidence="10">
    <location>
        <begin position="1309"/>
        <end position="1357"/>
    </location>
</feature>
<evidence type="ECO:0000256" key="7">
    <source>
        <dbReference type="ARBA" id="ARBA00023136"/>
    </source>
</evidence>
<feature type="compositionally biased region" description="Polar residues" evidence="10">
    <location>
        <begin position="1114"/>
        <end position="1124"/>
    </location>
</feature>
<dbReference type="PROSITE" id="PS00232">
    <property type="entry name" value="CADHERIN_1"/>
    <property type="match status" value="4"/>
</dbReference>
<keyword evidence="6 11" id="KW-1133">Transmembrane helix</keyword>
<dbReference type="PANTHER" id="PTHR24028:SF146">
    <property type="entry name" value="CADHERIN 96CB, ISOFORM D-RELATED"/>
    <property type="match status" value="1"/>
</dbReference>
<feature type="region of interest" description="Disordered" evidence="10">
    <location>
        <begin position="1022"/>
        <end position="1129"/>
    </location>
</feature>
<dbReference type="SUPFAM" id="SSF49313">
    <property type="entry name" value="Cadherin-like"/>
    <property type="match status" value="7"/>
</dbReference>
<feature type="compositionally biased region" description="Low complexity" evidence="10">
    <location>
        <begin position="1261"/>
        <end position="1275"/>
    </location>
</feature>
<keyword evidence="5" id="KW-0130">Cell adhesion</keyword>
<keyword evidence="3" id="KW-0677">Repeat</keyword>
<evidence type="ECO:0000256" key="8">
    <source>
        <dbReference type="ARBA" id="ARBA00023180"/>
    </source>
</evidence>
<keyword evidence="8" id="KW-0325">Glycoprotein</keyword>
<keyword evidence="2 11" id="KW-0812">Transmembrane</keyword>
<dbReference type="FunFam" id="2.60.40.60:FF:000092">
    <property type="entry name" value="Protocadherin 8"/>
    <property type="match status" value="1"/>
</dbReference>
<feature type="domain" description="Cadherin" evidence="12">
    <location>
        <begin position="378"/>
        <end position="488"/>
    </location>
</feature>
<evidence type="ECO:0000313" key="13">
    <source>
        <dbReference type="EMBL" id="KAK3801485.1"/>
    </source>
</evidence>
<feature type="region of interest" description="Disordered" evidence="10">
    <location>
        <begin position="917"/>
        <end position="939"/>
    </location>
</feature>
<evidence type="ECO:0000256" key="11">
    <source>
        <dbReference type="SAM" id="Phobius"/>
    </source>
</evidence>
<proteinExistence type="predicted"/>
<comment type="caution">
    <text evidence="13">The sequence shown here is derived from an EMBL/GenBank/DDBJ whole genome shotgun (WGS) entry which is preliminary data.</text>
</comment>
<evidence type="ECO:0000256" key="4">
    <source>
        <dbReference type="ARBA" id="ARBA00022837"/>
    </source>
</evidence>
<comment type="subcellular location">
    <subcellularLocation>
        <location evidence="1">Membrane</location>
        <topology evidence="1">Single-pass membrane protein</topology>
    </subcellularLocation>
</comment>
<dbReference type="Pfam" id="PF00028">
    <property type="entry name" value="Cadherin"/>
    <property type="match status" value="6"/>
</dbReference>